<dbReference type="PANTHER" id="PTHR47579">
    <property type="entry name" value="COMPLEX 1 LYR PROTEIN"/>
    <property type="match status" value="1"/>
</dbReference>
<reference evidence="2 3" key="1">
    <citation type="submission" date="2024-11" db="EMBL/GenBank/DDBJ databases">
        <title>Chromosome-level genome assembly of Eucalyptus globulus Labill. provides insights into its genome evolution.</title>
        <authorList>
            <person name="Li X."/>
        </authorList>
    </citation>
    <scope>NUCLEOTIDE SEQUENCE [LARGE SCALE GENOMIC DNA]</scope>
    <source>
        <strain evidence="2">CL2024</strain>
        <tissue evidence="2">Fresh tender leaves</tissue>
    </source>
</reference>
<dbReference type="CDD" id="cd20251">
    <property type="entry name" value="Complex1_LYR_SF"/>
    <property type="match status" value="1"/>
</dbReference>
<keyword evidence="3" id="KW-1185">Reference proteome</keyword>
<proteinExistence type="predicted"/>
<evidence type="ECO:0000259" key="1">
    <source>
        <dbReference type="Pfam" id="PF05347"/>
    </source>
</evidence>
<dbReference type="Proteomes" id="UP001634007">
    <property type="component" value="Unassembled WGS sequence"/>
</dbReference>
<accession>A0ABD3JK50</accession>
<dbReference type="InterPro" id="IPR008011">
    <property type="entry name" value="Complex1_LYR_dom"/>
</dbReference>
<protein>
    <recommendedName>
        <fullName evidence="1">Complex 1 LYR protein domain-containing protein</fullName>
    </recommendedName>
</protein>
<dbReference type="PANTHER" id="PTHR47579:SF3">
    <property type="entry name" value="COMPLEX 1 LYR PROTEIN DOMAIN-CONTAINING PROTEIN"/>
    <property type="match status" value="1"/>
</dbReference>
<dbReference type="AlphaFoldDB" id="A0ABD3JK50"/>
<evidence type="ECO:0000313" key="2">
    <source>
        <dbReference type="EMBL" id="KAL3727870.1"/>
    </source>
</evidence>
<name>A0ABD3JK50_EUCGL</name>
<gene>
    <name evidence="2" type="ORF">ACJRO7_032591</name>
</gene>
<feature type="domain" description="Complex 1 LYR protein" evidence="1">
    <location>
        <begin position="33"/>
        <end position="63"/>
    </location>
</feature>
<comment type="caution">
    <text evidence="2">The sequence shown here is derived from an EMBL/GenBank/DDBJ whole genome shotgun (WGS) entry which is preliminary data.</text>
</comment>
<sequence length="85" mass="10045">MYSPLLKTELRYPKVGNHRSCFERAGQQYITQLLVNLVRQQFRRNVHETDPDKIQKLKDDAARGLINYILYELEKMTGRKFSKGS</sequence>
<evidence type="ECO:0000313" key="3">
    <source>
        <dbReference type="Proteomes" id="UP001634007"/>
    </source>
</evidence>
<organism evidence="2 3">
    <name type="scientific">Eucalyptus globulus</name>
    <name type="common">Tasmanian blue gum</name>
    <dbReference type="NCBI Taxonomy" id="34317"/>
    <lineage>
        <taxon>Eukaryota</taxon>
        <taxon>Viridiplantae</taxon>
        <taxon>Streptophyta</taxon>
        <taxon>Embryophyta</taxon>
        <taxon>Tracheophyta</taxon>
        <taxon>Spermatophyta</taxon>
        <taxon>Magnoliopsida</taxon>
        <taxon>eudicotyledons</taxon>
        <taxon>Gunneridae</taxon>
        <taxon>Pentapetalae</taxon>
        <taxon>rosids</taxon>
        <taxon>malvids</taxon>
        <taxon>Myrtales</taxon>
        <taxon>Myrtaceae</taxon>
        <taxon>Myrtoideae</taxon>
        <taxon>Eucalypteae</taxon>
        <taxon>Eucalyptus</taxon>
    </lineage>
</organism>
<dbReference type="EMBL" id="JBJKBG010000008">
    <property type="protein sequence ID" value="KAL3727870.1"/>
    <property type="molecule type" value="Genomic_DNA"/>
</dbReference>
<dbReference type="Pfam" id="PF05347">
    <property type="entry name" value="Complex1_LYR"/>
    <property type="match status" value="1"/>
</dbReference>